<dbReference type="Gene3D" id="1.10.3210.10">
    <property type="entry name" value="Hypothetical protein af1432"/>
    <property type="match status" value="1"/>
</dbReference>
<dbReference type="InterPro" id="IPR000160">
    <property type="entry name" value="GGDEF_dom"/>
</dbReference>
<dbReference type="PANTHER" id="PTHR45138">
    <property type="entry name" value="REGULATORY COMPONENTS OF SENSORY TRANSDUCTION SYSTEM"/>
    <property type="match status" value="1"/>
</dbReference>
<gene>
    <name evidence="4" type="ORF">HNR67_004190</name>
</gene>
<feature type="transmembrane region" description="Helical" evidence="1">
    <location>
        <begin position="196"/>
        <end position="216"/>
    </location>
</feature>
<keyword evidence="5" id="KW-1185">Reference proteome</keyword>
<dbReference type="InterPro" id="IPR050469">
    <property type="entry name" value="Diguanylate_Cyclase"/>
</dbReference>
<organism evidence="4 5">
    <name type="scientific">Crossiella cryophila</name>
    <dbReference type="NCBI Taxonomy" id="43355"/>
    <lineage>
        <taxon>Bacteria</taxon>
        <taxon>Bacillati</taxon>
        <taxon>Actinomycetota</taxon>
        <taxon>Actinomycetes</taxon>
        <taxon>Pseudonocardiales</taxon>
        <taxon>Pseudonocardiaceae</taxon>
        <taxon>Crossiella</taxon>
    </lineage>
</organism>
<dbReference type="GO" id="GO:0052621">
    <property type="term" value="F:diguanylate cyclase activity"/>
    <property type="evidence" value="ECO:0007669"/>
    <property type="project" value="TreeGrafter"/>
</dbReference>
<dbReference type="GO" id="GO:0043709">
    <property type="term" value="P:cell adhesion involved in single-species biofilm formation"/>
    <property type="evidence" value="ECO:0007669"/>
    <property type="project" value="TreeGrafter"/>
</dbReference>
<feature type="domain" description="GGDEF" evidence="2">
    <location>
        <begin position="354"/>
        <end position="488"/>
    </location>
</feature>
<reference evidence="4 5" key="1">
    <citation type="submission" date="2020-08" db="EMBL/GenBank/DDBJ databases">
        <title>Sequencing the genomes of 1000 actinobacteria strains.</title>
        <authorList>
            <person name="Klenk H.-P."/>
        </authorList>
    </citation>
    <scope>NUCLEOTIDE SEQUENCE [LARGE SCALE GENOMIC DNA]</scope>
    <source>
        <strain evidence="4 5">DSM 44230</strain>
    </source>
</reference>
<feature type="transmembrane region" description="Helical" evidence="1">
    <location>
        <begin position="41"/>
        <end position="59"/>
    </location>
</feature>
<dbReference type="GO" id="GO:0005886">
    <property type="term" value="C:plasma membrane"/>
    <property type="evidence" value="ECO:0007669"/>
    <property type="project" value="TreeGrafter"/>
</dbReference>
<dbReference type="GO" id="GO:1902201">
    <property type="term" value="P:negative regulation of bacterial-type flagellum-dependent cell motility"/>
    <property type="evidence" value="ECO:0007669"/>
    <property type="project" value="TreeGrafter"/>
</dbReference>
<dbReference type="CDD" id="cd00077">
    <property type="entry name" value="HDc"/>
    <property type="match status" value="1"/>
</dbReference>
<dbReference type="Gene3D" id="3.30.70.270">
    <property type="match status" value="1"/>
</dbReference>
<feature type="transmembrane region" description="Helical" evidence="1">
    <location>
        <begin position="134"/>
        <end position="152"/>
    </location>
</feature>
<dbReference type="Proteomes" id="UP000533598">
    <property type="component" value="Unassembled WGS sequence"/>
</dbReference>
<evidence type="ECO:0000313" key="5">
    <source>
        <dbReference type="Proteomes" id="UP000533598"/>
    </source>
</evidence>
<dbReference type="InterPro" id="IPR003607">
    <property type="entry name" value="HD/PDEase_dom"/>
</dbReference>
<feature type="domain" description="HD-GYP" evidence="3">
    <location>
        <begin position="495"/>
        <end position="692"/>
    </location>
</feature>
<dbReference type="Pfam" id="PF13487">
    <property type="entry name" value="HD_5"/>
    <property type="match status" value="1"/>
</dbReference>
<sequence length="705" mass="76628">MDVSSRPAGDRRWLVYLLIGLAFVGVYYLIPNDDTGRIARFVVYCLITSSAAVAALYGVRRNRPRPLRPWTLIALGQVVYAVADICFYVAHYVLRDHSYPNVADIFYLGHYPLVVAGLLLLIRMRSPGRDMPGVLDAAVLSVSAGMMSWLYLIGPRARLDSPLLVKAASLAYPMMDLAMLAVAIRLIMGGGRRPAAFTLLSTNLLALFAADSLYVLQQLDGSYAAGNYLDAIWLTSNLALGAAALHPTMRQLGERSTQDADTGPSLARMAVLSAAALLAPVLLLVQSAHGDMTGVPVIAVACALLFGLTIARLAGLVSAQRRLAITDVLTGLYTRRFFEAHLPIEIARAKRADGHLAVFIVDVDHFKSINDRYGHPAGDHVLVEIANRLRACARAGDVVARYGGEEFALLFPDTSPTELPGIAERLRHCVASSPITVSADTWIAVTVSVGTACFPLHGEQPSELVAVADRALYAAKAQGRDRIVVGRAPEPPAGRMADHAAMVDYLRHVADEVDGKLAGQEHSRAISRWAREVAEVMKLGPEAAHQAGLGGRLHDIGKIVVPPEVLTKPGRLDEAEWELMRQHPDHGYRLAAMVPDFEVIADIIRQHHERYDGSGYPQGLSGTDIRIEARIIAVCDAWAAMCSDRPYQRALLARQAIQELRLGSGTQFDPDVVAAFLKLQRRGAVGTLRPIRPATEEAQDRSYRT</sequence>
<dbReference type="PROSITE" id="PS50887">
    <property type="entry name" value="GGDEF"/>
    <property type="match status" value="1"/>
</dbReference>
<keyword evidence="1" id="KW-0812">Transmembrane</keyword>
<name>A0A7W7CBF6_9PSEU</name>
<evidence type="ECO:0000259" key="2">
    <source>
        <dbReference type="PROSITE" id="PS50887"/>
    </source>
</evidence>
<feature type="transmembrane region" description="Helical" evidence="1">
    <location>
        <begin position="12"/>
        <end position="29"/>
    </location>
</feature>
<keyword evidence="1" id="KW-0472">Membrane</keyword>
<dbReference type="PANTHER" id="PTHR45138:SF9">
    <property type="entry name" value="DIGUANYLATE CYCLASE DGCM-RELATED"/>
    <property type="match status" value="1"/>
</dbReference>
<protein>
    <submittedName>
        <fullName evidence="4">Diguanylate cyclase (GGDEF)-like protein</fullName>
    </submittedName>
</protein>
<feature type="transmembrane region" description="Helical" evidence="1">
    <location>
        <begin position="266"/>
        <end position="288"/>
    </location>
</feature>
<accession>A0A7W7CBF6</accession>
<dbReference type="CDD" id="cd01949">
    <property type="entry name" value="GGDEF"/>
    <property type="match status" value="1"/>
</dbReference>
<feature type="transmembrane region" description="Helical" evidence="1">
    <location>
        <begin position="105"/>
        <end position="122"/>
    </location>
</feature>
<dbReference type="InterPro" id="IPR043128">
    <property type="entry name" value="Rev_trsase/Diguanyl_cyclase"/>
</dbReference>
<dbReference type="SMART" id="SM00471">
    <property type="entry name" value="HDc"/>
    <property type="match status" value="1"/>
</dbReference>
<dbReference type="InterPro" id="IPR037522">
    <property type="entry name" value="HD_GYP_dom"/>
</dbReference>
<dbReference type="NCBIfam" id="TIGR00254">
    <property type="entry name" value="GGDEF"/>
    <property type="match status" value="1"/>
</dbReference>
<dbReference type="PROSITE" id="PS51832">
    <property type="entry name" value="HD_GYP"/>
    <property type="match status" value="1"/>
</dbReference>
<proteinExistence type="predicted"/>
<dbReference type="Pfam" id="PF00990">
    <property type="entry name" value="GGDEF"/>
    <property type="match status" value="1"/>
</dbReference>
<dbReference type="SUPFAM" id="SSF55073">
    <property type="entry name" value="Nucleotide cyclase"/>
    <property type="match status" value="1"/>
</dbReference>
<keyword evidence="1" id="KW-1133">Transmembrane helix</keyword>
<dbReference type="AlphaFoldDB" id="A0A7W7CBF6"/>
<dbReference type="SMART" id="SM00267">
    <property type="entry name" value="GGDEF"/>
    <property type="match status" value="1"/>
</dbReference>
<dbReference type="EMBL" id="JACHMH010000001">
    <property type="protein sequence ID" value="MBB4678072.1"/>
    <property type="molecule type" value="Genomic_DNA"/>
</dbReference>
<evidence type="ECO:0000256" key="1">
    <source>
        <dbReference type="SAM" id="Phobius"/>
    </source>
</evidence>
<feature type="transmembrane region" description="Helical" evidence="1">
    <location>
        <begin position="164"/>
        <end position="184"/>
    </location>
</feature>
<feature type="transmembrane region" description="Helical" evidence="1">
    <location>
        <begin position="294"/>
        <end position="314"/>
    </location>
</feature>
<dbReference type="FunFam" id="3.30.70.270:FF:000001">
    <property type="entry name" value="Diguanylate cyclase domain protein"/>
    <property type="match status" value="1"/>
</dbReference>
<evidence type="ECO:0000313" key="4">
    <source>
        <dbReference type="EMBL" id="MBB4678072.1"/>
    </source>
</evidence>
<dbReference type="InterPro" id="IPR029787">
    <property type="entry name" value="Nucleotide_cyclase"/>
</dbReference>
<dbReference type="SUPFAM" id="SSF109604">
    <property type="entry name" value="HD-domain/PDEase-like"/>
    <property type="match status" value="1"/>
</dbReference>
<comment type="caution">
    <text evidence="4">The sequence shown here is derived from an EMBL/GenBank/DDBJ whole genome shotgun (WGS) entry which is preliminary data.</text>
</comment>
<feature type="transmembrane region" description="Helical" evidence="1">
    <location>
        <begin position="71"/>
        <end position="93"/>
    </location>
</feature>
<dbReference type="RefSeq" id="WP_185003945.1">
    <property type="nucleotide sequence ID" value="NZ_BAAAUI010000041.1"/>
</dbReference>
<evidence type="ECO:0000259" key="3">
    <source>
        <dbReference type="PROSITE" id="PS51832"/>
    </source>
</evidence>